<comment type="caution">
    <text evidence="1">The sequence shown here is derived from an EMBL/GenBank/DDBJ whole genome shotgun (WGS) entry which is preliminary data.</text>
</comment>
<dbReference type="EMBL" id="CM042032">
    <property type="protein sequence ID" value="KAI3775812.1"/>
    <property type="molecule type" value="Genomic_DNA"/>
</dbReference>
<proteinExistence type="predicted"/>
<sequence>MTSFENSTTNIVEHAIVIAEVVHSTAEFDQLTEQTPNASSSGDVSSTSNNSVHSRLEFIGLEHQVEGITSNVYRSPNGTKHWTPDVCIEDKPVLGMIFDKWEAVVTMYELYAEKAGFSTRLGAMNKSNDVITHRYMMCTRAGKPKSQNFDSMDISSVSTSRRSTFKVSDCGARIKLKAVPGTSSFIVYEFGETHNHGHVDKHNMDLTRKRRKLSFSDQQFIHKLSLNRIGPAVAHKLQSSLKGGHHNVHGTKIDYKNFSRDIRLFIGERDAQMIVDTLEARTVNLQNFFFEFTVISGELRSLFWADDVSKLNYIEFGDVLAFDATYNTNKYNMIFVPFTGVDHHKRCVTFGAGLLYNETAVAIVFHESIHRLCMWHIMKKLPSKISSDLMDNTNLRSSIHKLVWNLFITSSMFEENWKLLIDEYDLDDHAWLKDMNEILELVAQCTDHLRCKTEKLSAFAEQIRVLKNHIFEEYPNEPDYNKKLSMIGDLIRQSQPGNILYTAPQEKKKKSDAAADPGAADAGAADPC</sequence>
<dbReference type="Proteomes" id="UP001056120">
    <property type="component" value="Linkage Group LG15"/>
</dbReference>
<protein>
    <submittedName>
        <fullName evidence="1">Uncharacterized protein</fullName>
    </submittedName>
</protein>
<accession>A0ACB9FZ10</accession>
<reference evidence="1 2" key="2">
    <citation type="journal article" date="2022" name="Mol. Ecol. Resour.">
        <title>The genomes of chicory, endive, great burdock and yacon provide insights into Asteraceae paleo-polyploidization history and plant inulin production.</title>
        <authorList>
            <person name="Fan W."/>
            <person name="Wang S."/>
            <person name="Wang H."/>
            <person name="Wang A."/>
            <person name="Jiang F."/>
            <person name="Liu H."/>
            <person name="Zhao H."/>
            <person name="Xu D."/>
            <person name="Zhang Y."/>
        </authorList>
    </citation>
    <scope>NUCLEOTIDE SEQUENCE [LARGE SCALE GENOMIC DNA]</scope>
    <source>
        <strain evidence="2">cv. Yunnan</strain>
        <tissue evidence="1">Leaves</tissue>
    </source>
</reference>
<evidence type="ECO:0000313" key="1">
    <source>
        <dbReference type="EMBL" id="KAI3775812.1"/>
    </source>
</evidence>
<evidence type="ECO:0000313" key="2">
    <source>
        <dbReference type="Proteomes" id="UP001056120"/>
    </source>
</evidence>
<keyword evidence="2" id="KW-1185">Reference proteome</keyword>
<reference evidence="2" key="1">
    <citation type="journal article" date="2022" name="Mol. Ecol. Resour.">
        <title>The genomes of chicory, endive, great burdock and yacon provide insights into Asteraceae palaeo-polyploidization history and plant inulin production.</title>
        <authorList>
            <person name="Fan W."/>
            <person name="Wang S."/>
            <person name="Wang H."/>
            <person name="Wang A."/>
            <person name="Jiang F."/>
            <person name="Liu H."/>
            <person name="Zhao H."/>
            <person name="Xu D."/>
            <person name="Zhang Y."/>
        </authorList>
    </citation>
    <scope>NUCLEOTIDE SEQUENCE [LARGE SCALE GENOMIC DNA]</scope>
    <source>
        <strain evidence="2">cv. Yunnan</strain>
    </source>
</reference>
<gene>
    <name evidence="1" type="ORF">L1987_45566</name>
</gene>
<organism evidence="1 2">
    <name type="scientific">Smallanthus sonchifolius</name>
    <dbReference type="NCBI Taxonomy" id="185202"/>
    <lineage>
        <taxon>Eukaryota</taxon>
        <taxon>Viridiplantae</taxon>
        <taxon>Streptophyta</taxon>
        <taxon>Embryophyta</taxon>
        <taxon>Tracheophyta</taxon>
        <taxon>Spermatophyta</taxon>
        <taxon>Magnoliopsida</taxon>
        <taxon>eudicotyledons</taxon>
        <taxon>Gunneridae</taxon>
        <taxon>Pentapetalae</taxon>
        <taxon>asterids</taxon>
        <taxon>campanulids</taxon>
        <taxon>Asterales</taxon>
        <taxon>Asteraceae</taxon>
        <taxon>Asteroideae</taxon>
        <taxon>Heliantheae alliance</taxon>
        <taxon>Millerieae</taxon>
        <taxon>Smallanthus</taxon>
    </lineage>
</organism>
<name>A0ACB9FZ10_9ASTR</name>